<evidence type="ECO:0000313" key="3">
    <source>
        <dbReference type="Proteomes" id="UP000198647"/>
    </source>
</evidence>
<proteinExistence type="predicted"/>
<comment type="caution">
    <text evidence="2">The sequence shown here is derived from an EMBL/GenBank/DDBJ whole genome shotgun (WGS) entry which is preliminary data.</text>
</comment>
<sequence length="118" mass="13972">MTTSIHETFNNIARDFYNLLSNVRKGMINKLESWSIASEINKKKGRLLHIENTLLPVTKKSVRRKKLLQEQKQLRASIQDLRADYHHLRNQTKRNKPIDADEIDTPIMNLKGWHRDKK</sequence>
<evidence type="ECO:0008006" key="4">
    <source>
        <dbReference type="Google" id="ProtNLM"/>
    </source>
</evidence>
<accession>A0A1H3D6U4</accession>
<name>A0A1H3D6U4_9BACI</name>
<dbReference type="RefSeq" id="WP_093105808.1">
    <property type="nucleotide sequence ID" value="NZ_FNOS01000002.1"/>
</dbReference>
<dbReference type="EMBL" id="FNOS01000002">
    <property type="protein sequence ID" value="SDX61858.1"/>
    <property type="molecule type" value="Genomic_DNA"/>
</dbReference>
<evidence type="ECO:0000313" key="2">
    <source>
        <dbReference type="EMBL" id="SDX61858.1"/>
    </source>
</evidence>
<gene>
    <name evidence="2" type="ORF">SAMN04488081_0844</name>
</gene>
<dbReference type="Proteomes" id="UP000198647">
    <property type="component" value="Unassembled WGS sequence"/>
</dbReference>
<protein>
    <recommendedName>
        <fullName evidence="4">Transposase</fullName>
    </recommendedName>
</protein>
<keyword evidence="1" id="KW-0175">Coiled coil</keyword>
<organism evidence="2 3">
    <name type="scientific">Salimicrobium album</name>
    <dbReference type="NCBI Taxonomy" id="50717"/>
    <lineage>
        <taxon>Bacteria</taxon>
        <taxon>Bacillati</taxon>
        <taxon>Bacillota</taxon>
        <taxon>Bacilli</taxon>
        <taxon>Bacillales</taxon>
        <taxon>Bacillaceae</taxon>
        <taxon>Salimicrobium</taxon>
    </lineage>
</organism>
<reference evidence="2 3" key="1">
    <citation type="submission" date="2016-10" db="EMBL/GenBank/DDBJ databases">
        <authorList>
            <person name="Varghese N."/>
            <person name="Submissions S."/>
        </authorList>
    </citation>
    <scope>NUCLEOTIDE SEQUENCE [LARGE SCALE GENOMIC DNA]</scope>
    <source>
        <strain evidence="2 3">DSM 20748</strain>
    </source>
</reference>
<feature type="coiled-coil region" evidence="1">
    <location>
        <begin position="64"/>
        <end position="91"/>
    </location>
</feature>
<keyword evidence="3" id="KW-1185">Reference proteome</keyword>
<evidence type="ECO:0000256" key="1">
    <source>
        <dbReference type="SAM" id="Coils"/>
    </source>
</evidence>